<reference evidence="2" key="1">
    <citation type="submission" date="2022-06" db="EMBL/GenBank/DDBJ databases">
        <title>Genome sequence of Phormidium yuhuli AB48 isolated from an industrial photobioreactor environment.</title>
        <authorList>
            <person name="Qiu Y."/>
            <person name="Noonan A.J.C."/>
            <person name="Dofher K."/>
            <person name="Koch M."/>
            <person name="Kieft B."/>
            <person name="Lin X."/>
            <person name="Ziels R.M."/>
            <person name="Hallam S.J."/>
        </authorList>
    </citation>
    <scope>NUCLEOTIDE SEQUENCE</scope>
    <source>
        <strain evidence="2">AB48</strain>
    </source>
</reference>
<dbReference type="InterPro" id="IPR002372">
    <property type="entry name" value="PQQ_rpt_dom"/>
</dbReference>
<sequence length="561" mass="62674">MRSPLAIEAIAPQWYDPPPVPDVRAQRMALTRRQLTRYTVSLGLAAWLPHRLRSSREGGRLPLVTPTSLSDTITRQVTEILNASPQDDTQLLVPTYLGNDQRRYYGQGTPEDLTLHHRFYLGSGISIVGGTSYTWSGAGWTGQPTLLRDRGRLYLVIGAYDHQLRKIDLETQEEVWTYRFDDILKGTATIYIDETASEENQIVILQGSRLGVTNSLASAFVPSFRAVSFRTGQELWRMNIRRTDSYSRDTDSSPLYLGNHTIFNPGENSIGYFINSRVEERRPYQGFFVPEIYKELQLYEAEDVPLYQGNLVAESSPARWGDRLYLASGGGRIYGIDIPSQEIVWRFRAGGDLNGTISIAQDGKLFSTVDRERIPGHGGAYKLDPSKPDPDCVDWFLPTGNVRFAEWEGGITGSVALNDQYRAPNTPPLFATNAIDGHLYIGSQTQVTGDKVPGPFQQNQYDTPMIIFKDRIGASISTPIFTDGNRLISAGYNGVHLFQLNYDLASPDSPQALEGGQGQFYRISVEKIASFNRGGSFEATPVVWDGLVYICSRDGWMYCLG</sequence>
<dbReference type="PANTHER" id="PTHR34512:SF30">
    <property type="entry name" value="OUTER MEMBRANE PROTEIN ASSEMBLY FACTOR BAMB"/>
    <property type="match status" value="1"/>
</dbReference>
<dbReference type="SUPFAM" id="SSF50998">
    <property type="entry name" value="Quinoprotein alcohol dehydrogenase-like"/>
    <property type="match status" value="2"/>
</dbReference>
<feature type="domain" description="Pyrrolo-quinoline quinone repeat" evidence="1">
    <location>
        <begin position="226"/>
        <end position="362"/>
    </location>
</feature>
<dbReference type="PANTHER" id="PTHR34512">
    <property type="entry name" value="CELL SURFACE PROTEIN"/>
    <property type="match status" value="1"/>
</dbReference>
<dbReference type="InterPro" id="IPR011047">
    <property type="entry name" value="Quinoprotein_ADH-like_sf"/>
</dbReference>
<protein>
    <submittedName>
        <fullName evidence="2">PQQ-binding-like beta-propeller repeat protein</fullName>
    </submittedName>
</protein>
<dbReference type="Proteomes" id="UP001056708">
    <property type="component" value="Chromosome"/>
</dbReference>
<accession>A0ABY5ARC3</accession>
<evidence type="ECO:0000313" key="2">
    <source>
        <dbReference type="EMBL" id="USR90896.1"/>
    </source>
</evidence>
<keyword evidence="3" id="KW-1185">Reference proteome</keyword>
<organism evidence="2 3">
    <name type="scientific">Phormidium yuhuli AB48</name>
    <dbReference type="NCBI Taxonomy" id="2940671"/>
    <lineage>
        <taxon>Bacteria</taxon>
        <taxon>Bacillati</taxon>
        <taxon>Cyanobacteriota</taxon>
        <taxon>Cyanophyceae</taxon>
        <taxon>Oscillatoriophycideae</taxon>
        <taxon>Oscillatoriales</taxon>
        <taxon>Oscillatoriaceae</taxon>
        <taxon>Phormidium</taxon>
        <taxon>Phormidium yuhuli</taxon>
    </lineage>
</organism>
<dbReference type="Gene3D" id="2.130.10.10">
    <property type="entry name" value="YVTN repeat-like/Quinoprotein amine dehydrogenase"/>
    <property type="match status" value="2"/>
</dbReference>
<dbReference type="SMART" id="SM00564">
    <property type="entry name" value="PQQ"/>
    <property type="match status" value="2"/>
</dbReference>
<dbReference type="EMBL" id="CP098611">
    <property type="protein sequence ID" value="USR90896.1"/>
    <property type="molecule type" value="Genomic_DNA"/>
</dbReference>
<dbReference type="InterPro" id="IPR018391">
    <property type="entry name" value="PQQ_b-propeller_rpt"/>
</dbReference>
<gene>
    <name evidence="2" type="ORF">NEA10_19065</name>
</gene>
<proteinExistence type="predicted"/>
<name>A0ABY5ARC3_9CYAN</name>
<dbReference type="InterPro" id="IPR015943">
    <property type="entry name" value="WD40/YVTN_repeat-like_dom_sf"/>
</dbReference>
<dbReference type="Pfam" id="PF13360">
    <property type="entry name" value="PQQ_2"/>
    <property type="match status" value="1"/>
</dbReference>
<evidence type="ECO:0000259" key="1">
    <source>
        <dbReference type="Pfam" id="PF13360"/>
    </source>
</evidence>
<evidence type="ECO:0000313" key="3">
    <source>
        <dbReference type="Proteomes" id="UP001056708"/>
    </source>
</evidence>
<dbReference type="RefSeq" id="WP_252662920.1">
    <property type="nucleotide sequence ID" value="NZ_CP098611.1"/>
</dbReference>